<dbReference type="KEGG" id="pmad:BAY61_11470"/>
<dbReference type="AlphaFoldDB" id="A0A222VNL6"/>
<keyword evidence="2" id="KW-1185">Reference proteome</keyword>
<dbReference type="InterPro" id="IPR038404">
    <property type="entry name" value="TRAP_DctP_sf"/>
</dbReference>
<dbReference type="Gene3D" id="3.40.190.170">
    <property type="entry name" value="Bacterial extracellular solute-binding protein, family 7"/>
    <property type="match status" value="1"/>
</dbReference>
<dbReference type="CDD" id="cd13666">
    <property type="entry name" value="PBP2_TRAP_DctP_like_1"/>
    <property type="match status" value="1"/>
</dbReference>
<dbReference type="InterPro" id="IPR018389">
    <property type="entry name" value="DctP_fam"/>
</dbReference>
<name>A0A222VNL6_9PSEU</name>
<dbReference type="PROSITE" id="PS51257">
    <property type="entry name" value="PROKAR_LIPOPROTEIN"/>
    <property type="match status" value="1"/>
</dbReference>
<evidence type="ECO:0000313" key="1">
    <source>
        <dbReference type="EMBL" id="SDC16586.1"/>
    </source>
</evidence>
<sequence>MKSIVGPSRPVTAIAAIMCCVLVFSGCAGGHRITGDSLAELRPVTLRVANFTAASADGPFNAFAAEVERRTGGKITFESYWGGSLLTSEEMAQGVRGGIADIGMFGPEKYPSEYPMSNWLTHLNSLVEPRDPLGLMQGFAAITEFVLTDEVLTEYFRERDLKILFTYTPITNYHLACKTPVRTLEEARGKRVRSGGTFTDGDIEAMGMVPVNLPTGDIYESLQRGVIDCTVAMPKFMVAYGIAEVAKHYTEVSITGYSQYQVMNLGVWESLPPDAQRAITDSLGTWYEHLLTEEGIGYQRELYAEAPAKYGVRFHQPAPDMVEAVRTEQAAAVAELPSVAPEGLADPHAAIERYRAVLDDWKARLIAMGYADPALSDPDAEIDLGPYLTEVERTVFDRYLR</sequence>
<protein>
    <submittedName>
        <fullName evidence="1">TRAP-type C4-dicarboxylate transport system, substrate-binding protein</fullName>
    </submittedName>
</protein>
<dbReference type="Pfam" id="PF03480">
    <property type="entry name" value="DctP"/>
    <property type="match status" value="1"/>
</dbReference>
<accession>A0A222VNL6</accession>
<gene>
    <name evidence="1" type="ORF">SAMN05421630_101664</name>
</gene>
<dbReference type="NCBIfam" id="NF037995">
    <property type="entry name" value="TRAP_S1"/>
    <property type="match status" value="1"/>
</dbReference>
<dbReference type="PANTHER" id="PTHR33376:SF15">
    <property type="entry name" value="BLL6794 PROTEIN"/>
    <property type="match status" value="1"/>
</dbReference>
<dbReference type="STRING" id="530584.SAMN05421630_101664"/>
<organism evidence="1 2">
    <name type="scientific">Prauserella marina</name>
    <dbReference type="NCBI Taxonomy" id="530584"/>
    <lineage>
        <taxon>Bacteria</taxon>
        <taxon>Bacillati</taxon>
        <taxon>Actinomycetota</taxon>
        <taxon>Actinomycetes</taxon>
        <taxon>Pseudonocardiales</taxon>
        <taxon>Pseudonocardiaceae</taxon>
        <taxon>Prauserella</taxon>
    </lineage>
</organism>
<dbReference type="EMBL" id="FMZE01000001">
    <property type="protein sequence ID" value="SDC16586.1"/>
    <property type="molecule type" value="Genomic_DNA"/>
</dbReference>
<dbReference type="RefSeq" id="WP_091796948.1">
    <property type="nucleotide sequence ID" value="NZ_CP016353.1"/>
</dbReference>
<dbReference type="OrthoDB" id="9815946at2"/>
<dbReference type="Proteomes" id="UP000199494">
    <property type="component" value="Unassembled WGS sequence"/>
</dbReference>
<evidence type="ECO:0000313" key="2">
    <source>
        <dbReference type="Proteomes" id="UP000199494"/>
    </source>
</evidence>
<dbReference type="GO" id="GO:0055085">
    <property type="term" value="P:transmembrane transport"/>
    <property type="evidence" value="ECO:0007669"/>
    <property type="project" value="InterPro"/>
</dbReference>
<reference evidence="1 2" key="1">
    <citation type="submission" date="2016-10" db="EMBL/GenBank/DDBJ databases">
        <authorList>
            <person name="de Groot N.N."/>
        </authorList>
    </citation>
    <scope>NUCLEOTIDE SEQUENCE [LARGE SCALE GENOMIC DNA]</scope>
    <source>
        <strain evidence="1 2">CGMCC 4.5506</strain>
    </source>
</reference>
<proteinExistence type="predicted"/>
<dbReference type="PANTHER" id="PTHR33376">
    <property type="match status" value="1"/>
</dbReference>